<dbReference type="SMART" id="SM00267">
    <property type="entry name" value="GGDEF"/>
    <property type="match status" value="1"/>
</dbReference>
<dbReference type="HOGENOM" id="CLU_000445_11_5_6"/>
<feature type="coiled-coil region" evidence="4">
    <location>
        <begin position="136"/>
        <end position="177"/>
    </location>
</feature>
<dbReference type="PANTHER" id="PTHR45138">
    <property type="entry name" value="REGULATORY COMPONENTS OF SENSORY TRANSDUCTION SYSTEM"/>
    <property type="match status" value="1"/>
</dbReference>
<comment type="catalytic activity">
    <reaction evidence="3">
        <text>2 GTP = 3',3'-c-di-GMP + 2 diphosphate</text>
        <dbReference type="Rhea" id="RHEA:24898"/>
        <dbReference type="ChEBI" id="CHEBI:33019"/>
        <dbReference type="ChEBI" id="CHEBI:37565"/>
        <dbReference type="ChEBI" id="CHEBI:58805"/>
        <dbReference type="EC" id="2.7.7.65"/>
    </reaction>
</comment>
<protein>
    <recommendedName>
        <fullName evidence="2">diguanylate cyclase</fullName>
        <ecNumber evidence="2">2.7.7.65</ecNumber>
    </recommendedName>
</protein>
<dbReference type="InterPro" id="IPR000160">
    <property type="entry name" value="GGDEF_dom"/>
</dbReference>
<keyword evidence="7" id="KW-1185">Reference proteome</keyword>
<dbReference type="PANTHER" id="PTHR45138:SF9">
    <property type="entry name" value="DIGUANYLATE CYCLASE DGCM-RELATED"/>
    <property type="match status" value="1"/>
</dbReference>
<organism evidence="6 7">
    <name type="scientific">Pseudoalteromonas piratica</name>
    <dbReference type="NCBI Taxonomy" id="1348114"/>
    <lineage>
        <taxon>Bacteria</taxon>
        <taxon>Pseudomonadati</taxon>
        <taxon>Pseudomonadota</taxon>
        <taxon>Gammaproteobacteria</taxon>
        <taxon>Alteromonadales</taxon>
        <taxon>Pseudoalteromonadaceae</taxon>
        <taxon>Pseudoalteromonas</taxon>
    </lineage>
</organism>
<dbReference type="InterPro" id="IPR029787">
    <property type="entry name" value="Nucleotide_cyclase"/>
</dbReference>
<dbReference type="AlphaFoldDB" id="A0A0A7EHV1"/>
<dbReference type="Proteomes" id="UP000030341">
    <property type="component" value="Chromosome 1"/>
</dbReference>
<dbReference type="NCBIfam" id="TIGR00254">
    <property type="entry name" value="GGDEF"/>
    <property type="match status" value="1"/>
</dbReference>
<dbReference type="STRING" id="1348114.OM33_02980"/>
<comment type="cofactor">
    <cofactor evidence="1">
        <name>Mg(2+)</name>
        <dbReference type="ChEBI" id="CHEBI:18420"/>
    </cofactor>
</comment>
<dbReference type="Gene3D" id="3.30.70.270">
    <property type="match status" value="1"/>
</dbReference>
<sequence length="339" mass="38146">MKNTMSHSAECLRKAVPLMVKYNIAVTPANYALWYSYVSGNHPNLNQKLDSALRTYGTCPPALSRDLFEEFLSDKDLELFDSVATEISTVIASVEKGVGQTLNSAIDFSEVLNTCNQELDGFSSNENTEKDILEVVNKLSEESKSMQQTAERFQQQLRAAHKEISSLRSELKESKKAASKDGLTGLNNRKSFDEDLELLCNSHHSILKLYLTFVDIDHFKKFNDDFGHQKGDLVLKVVADRLTKHADQLNAAYRYGGEEFCILSQFKDKREAISYLEKIRIDIEKLALKDNKTGKALRSISASFGLAEYEGEAPEMFIERADQALYKAKESGRNCIIVA</sequence>
<evidence type="ECO:0000313" key="7">
    <source>
        <dbReference type="Proteomes" id="UP000030341"/>
    </source>
</evidence>
<reference evidence="6 7" key="1">
    <citation type="submission" date="2014-11" db="EMBL/GenBank/DDBJ databases">
        <title>Complete Genome Sequence of Pseudoalteromonas sp. Strain OCN003 Isolated from Kaneohe Bay, Oahu, Hawaii.</title>
        <authorList>
            <person name="Beurmann S."/>
            <person name="Videau P."/>
            <person name="Ushijima B."/>
            <person name="Smith A.M."/>
            <person name="Aeby G.S."/>
            <person name="Callahan S.M."/>
            <person name="Belcaid M."/>
        </authorList>
    </citation>
    <scope>NUCLEOTIDE SEQUENCE [LARGE SCALE GENOMIC DNA]</scope>
    <source>
        <strain evidence="6 7">OCN003</strain>
    </source>
</reference>
<evidence type="ECO:0000256" key="1">
    <source>
        <dbReference type="ARBA" id="ARBA00001946"/>
    </source>
</evidence>
<evidence type="ECO:0000259" key="5">
    <source>
        <dbReference type="PROSITE" id="PS50887"/>
    </source>
</evidence>
<dbReference type="InterPro" id="IPR043128">
    <property type="entry name" value="Rev_trsase/Diguanyl_cyclase"/>
</dbReference>
<dbReference type="PROSITE" id="PS50887">
    <property type="entry name" value="GGDEF"/>
    <property type="match status" value="1"/>
</dbReference>
<dbReference type="GO" id="GO:0043709">
    <property type="term" value="P:cell adhesion involved in single-species biofilm formation"/>
    <property type="evidence" value="ECO:0007669"/>
    <property type="project" value="TreeGrafter"/>
</dbReference>
<dbReference type="GO" id="GO:0005886">
    <property type="term" value="C:plasma membrane"/>
    <property type="evidence" value="ECO:0007669"/>
    <property type="project" value="TreeGrafter"/>
</dbReference>
<keyword evidence="4" id="KW-0175">Coiled coil</keyword>
<gene>
    <name evidence="6" type="ORF">OM33_02980</name>
</gene>
<dbReference type="eggNOG" id="COG3706">
    <property type="taxonomic scope" value="Bacteria"/>
</dbReference>
<dbReference type="FunFam" id="3.30.70.270:FF:000001">
    <property type="entry name" value="Diguanylate cyclase domain protein"/>
    <property type="match status" value="1"/>
</dbReference>
<name>A0A0A7EHV1_9GAMM</name>
<dbReference type="EC" id="2.7.7.65" evidence="2"/>
<evidence type="ECO:0000256" key="2">
    <source>
        <dbReference type="ARBA" id="ARBA00012528"/>
    </source>
</evidence>
<evidence type="ECO:0000313" key="6">
    <source>
        <dbReference type="EMBL" id="AIY66270.1"/>
    </source>
</evidence>
<dbReference type="InterPro" id="IPR050469">
    <property type="entry name" value="Diguanylate_Cyclase"/>
</dbReference>
<dbReference type="GO" id="GO:1902201">
    <property type="term" value="P:negative regulation of bacterial-type flagellum-dependent cell motility"/>
    <property type="evidence" value="ECO:0007669"/>
    <property type="project" value="TreeGrafter"/>
</dbReference>
<proteinExistence type="predicted"/>
<dbReference type="SUPFAM" id="SSF55073">
    <property type="entry name" value="Nucleotide cyclase"/>
    <property type="match status" value="1"/>
</dbReference>
<feature type="domain" description="GGDEF" evidence="5">
    <location>
        <begin position="207"/>
        <end position="339"/>
    </location>
</feature>
<dbReference type="KEGG" id="pseo:OM33_02980"/>
<dbReference type="EMBL" id="CP009888">
    <property type="protein sequence ID" value="AIY66270.1"/>
    <property type="molecule type" value="Genomic_DNA"/>
</dbReference>
<accession>A0A0A7EHV1</accession>
<dbReference type="GO" id="GO:0052621">
    <property type="term" value="F:diguanylate cyclase activity"/>
    <property type="evidence" value="ECO:0007669"/>
    <property type="project" value="UniProtKB-EC"/>
</dbReference>
<evidence type="ECO:0000256" key="3">
    <source>
        <dbReference type="ARBA" id="ARBA00034247"/>
    </source>
</evidence>
<evidence type="ECO:0000256" key="4">
    <source>
        <dbReference type="SAM" id="Coils"/>
    </source>
</evidence>
<dbReference type="CDD" id="cd01949">
    <property type="entry name" value="GGDEF"/>
    <property type="match status" value="1"/>
</dbReference>
<dbReference type="Pfam" id="PF00990">
    <property type="entry name" value="GGDEF"/>
    <property type="match status" value="1"/>
</dbReference>